<evidence type="ECO:0000256" key="1">
    <source>
        <dbReference type="ARBA" id="ARBA00005806"/>
    </source>
</evidence>
<comment type="caution">
    <text evidence="2">The sequence shown here is derived from an EMBL/GenBank/DDBJ whole genome shotgun (WGS) entry which is preliminary data.</text>
</comment>
<dbReference type="EMBL" id="JACPRF010000229">
    <property type="protein sequence ID" value="MBI2876729.1"/>
    <property type="molecule type" value="Genomic_DNA"/>
</dbReference>
<dbReference type="PANTHER" id="PTHR30548:SF2">
    <property type="entry name" value="2-HYDROXYACYL-COA DEHYDRATASE,D-COMPONENT"/>
    <property type="match status" value="1"/>
</dbReference>
<dbReference type="AlphaFoldDB" id="A0A932CP25"/>
<protein>
    <submittedName>
        <fullName evidence="2">2-hydroxyacyl-CoA dehydratase</fullName>
    </submittedName>
</protein>
<organism evidence="2 3">
    <name type="scientific">Tectimicrobiota bacterium</name>
    <dbReference type="NCBI Taxonomy" id="2528274"/>
    <lineage>
        <taxon>Bacteria</taxon>
        <taxon>Pseudomonadati</taxon>
        <taxon>Nitrospinota/Tectimicrobiota group</taxon>
        <taxon>Candidatus Tectimicrobiota</taxon>
    </lineage>
</organism>
<dbReference type="Gene3D" id="3.40.50.11890">
    <property type="match status" value="1"/>
</dbReference>
<name>A0A932CP25_UNCTE</name>
<dbReference type="Gene3D" id="3.40.50.11900">
    <property type="match status" value="1"/>
</dbReference>
<dbReference type="PANTHER" id="PTHR30548">
    <property type="entry name" value="2-HYDROXYGLUTARYL-COA DEHYDRATASE, D-COMPONENT-RELATED"/>
    <property type="match status" value="1"/>
</dbReference>
<sequence>MERIIQGFEKRLQHRRAHPTVKSAEYLYECMKNYYERVYHAKEEQRPLACSGIFPPLELFYAMDITPFILENYSVVVLSQGVGQEYFDRAEGYGVSSELCSIHRAAIGMAVAGAVPAPDFLVSTGHTCDASVKTFEILRNFYQCPAFLLDSPYESGDEAVTYYKGEIHSLVQFLEEQTHRKLDYGRLEEHVRLSKTAYDYMFQINELRKAVPSPLSGRDALRDRGILLNSAGLPEAVKYLEARCHEIKEQVDRREGAGHEERHRIIWYGGIPSFDLTLTDWLEQEYRATIVMNMANYLTGGPGDTSDPIDYLARKAFWSGMRTYGDAAQGGVVEELVKMCRDYQADGVIFFANWGCKQGCGLLRLMNDGVKEKLGIRTLILDGDMIDSRVVSTAQMKTKINEFFAMLPG</sequence>
<dbReference type="Pfam" id="PF06050">
    <property type="entry name" value="HGD-D"/>
    <property type="match status" value="1"/>
</dbReference>
<comment type="similarity">
    <text evidence="1">Belongs to the FldB/FldC dehydratase alpha/beta subunit family.</text>
</comment>
<evidence type="ECO:0000313" key="3">
    <source>
        <dbReference type="Proteomes" id="UP000769766"/>
    </source>
</evidence>
<dbReference type="Proteomes" id="UP000769766">
    <property type="component" value="Unassembled WGS sequence"/>
</dbReference>
<evidence type="ECO:0000313" key="2">
    <source>
        <dbReference type="EMBL" id="MBI2876729.1"/>
    </source>
</evidence>
<accession>A0A932CP25</accession>
<gene>
    <name evidence="2" type="ORF">HYY20_07600</name>
</gene>
<proteinExistence type="inferred from homology"/>
<dbReference type="InterPro" id="IPR010327">
    <property type="entry name" value="FldB/FldC_alpha/beta"/>
</dbReference>
<reference evidence="2" key="1">
    <citation type="submission" date="2020-07" db="EMBL/GenBank/DDBJ databases">
        <title>Huge and variable diversity of episymbiotic CPR bacteria and DPANN archaea in groundwater ecosystems.</title>
        <authorList>
            <person name="He C.Y."/>
            <person name="Keren R."/>
            <person name="Whittaker M."/>
            <person name="Farag I.F."/>
            <person name="Doudna J."/>
            <person name="Cate J.H.D."/>
            <person name="Banfield J.F."/>
        </authorList>
    </citation>
    <scope>NUCLEOTIDE SEQUENCE</scope>
    <source>
        <strain evidence="2">NC_groundwater_672_Ag_B-0.1um_62_36</strain>
    </source>
</reference>